<accession>A0AAN8L7U6</accession>
<dbReference type="EMBL" id="JAGTTL010000024">
    <property type="protein sequence ID" value="KAK6303554.1"/>
    <property type="molecule type" value="Genomic_DNA"/>
</dbReference>
<dbReference type="PANTHER" id="PTHR31025">
    <property type="entry name" value="SI:CH211-196P9.1-RELATED"/>
    <property type="match status" value="1"/>
</dbReference>
<evidence type="ECO:0000313" key="2">
    <source>
        <dbReference type="Proteomes" id="UP001356427"/>
    </source>
</evidence>
<protein>
    <submittedName>
        <fullName evidence="1">Uncharacterized protein</fullName>
    </submittedName>
</protein>
<comment type="caution">
    <text evidence="1">The sequence shown here is derived from an EMBL/GenBank/DDBJ whole genome shotgun (WGS) entry which is preliminary data.</text>
</comment>
<organism evidence="1 2">
    <name type="scientific">Coregonus suidteri</name>
    <dbReference type="NCBI Taxonomy" id="861788"/>
    <lineage>
        <taxon>Eukaryota</taxon>
        <taxon>Metazoa</taxon>
        <taxon>Chordata</taxon>
        <taxon>Craniata</taxon>
        <taxon>Vertebrata</taxon>
        <taxon>Euteleostomi</taxon>
        <taxon>Actinopterygii</taxon>
        <taxon>Neopterygii</taxon>
        <taxon>Teleostei</taxon>
        <taxon>Protacanthopterygii</taxon>
        <taxon>Salmoniformes</taxon>
        <taxon>Salmonidae</taxon>
        <taxon>Coregoninae</taxon>
        <taxon>Coregonus</taxon>
    </lineage>
</organism>
<name>A0AAN8L7U6_9TELE</name>
<proteinExistence type="predicted"/>
<reference evidence="1 2" key="1">
    <citation type="submission" date="2021-04" db="EMBL/GenBank/DDBJ databases">
        <authorList>
            <person name="De Guttry C."/>
            <person name="Zahm M."/>
            <person name="Klopp C."/>
            <person name="Cabau C."/>
            <person name="Louis A."/>
            <person name="Berthelot C."/>
            <person name="Parey E."/>
            <person name="Roest Crollius H."/>
            <person name="Montfort J."/>
            <person name="Robinson-Rechavi M."/>
            <person name="Bucao C."/>
            <person name="Bouchez O."/>
            <person name="Gislard M."/>
            <person name="Lluch J."/>
            <person name="Milhes M."/>
            <person name="Lampietro C."/>
            <person name="Lopez Roques C."/>
            <person name="Donnadieu C."/>
            <person name="Braasch I."/>
            <person name="Desvignes T."/>
            <person name="Postlethwait J."/>
            <person name="Bobe J."/>
            <person name="Wedekind C."/>
            <person name="Guiguen Y."/>
        </authorList>
    </citation>
    <scope>NUCLEOTIDE SEQUENCE [LARGE SCALE GENOMIC DNA]</scope>
    <source>
        <strain evidence="1">Cs_M1</strain>
        <tissue evidence="1">Blood</tissue>
    </source>
</reference>
<dbReference type="Proteomes" id="UP001356427">
    <property type="component" value="Unassembled WGS sequence"/>
</dbReference>
<evidence type="ECO:0000313" key="1">
    <source>
        <dbReference type="EMBL" id="KAK6303554.1"/>
    </source>
</evidence>
<sequence length="111" mass="12522">MNTTFAHRRQEVINQCPSVEDLKDRWPALFEASIFVFQINDEFQRLTTKHLEPRFMAKLDQDIPKLLSLFHSKGGALGHRLRVILDVLLQVFLGAVPGGAGVTPITQVVRA</sequence>
<keyword evidence="2" id="KW-1185">Reference proteome</keyword>
<dbReference type="PANTHER" id="PTHR31025:SF31">
    <property type="entry name" value="SI:CH211-166E11.5"/>
    <property type="match status" value="1"/>
</dbReference>
<dbReference type="AlphaFoldDB" id="A0AAN8L7U6"/>
<gene>
    <name evidence="1" type="ORF">J4Q44_G00260080</name>
</gene>